<keyword evidence="1" id="KW-0472">Membrane</keyword>
<dbReference type="RefSeq" id="WP_085877202.1">
    <property type="nucleotide sequence ID" value="NZ_FWFZ01000001.1"/>
</dbReference>
<dbReference type="Pfam" id="PF10779">
    <property type="entry name" value="XhlA"/>
    <property type="match status" value="1"/>
</dbReference>
<sequence>MGDEWGRLVDRRLSQLELRGAVDDVHRDNVEKRLSQIEDTLKWLVRLIIGAMITGVIAFIVGGGFLPR</sequence>
<dbReference type="InterPro" id="IPR019715">
    <property type="entry name" value="Haemolysin_XhlA"/>
</dbReference>
<evidence type="ECO:0000313" key="3">
    <source>
        <dbReference type="Proteomes" id="UP000193900"/>
    </source>
</evidence>
<name>A0A1Y5RFH5_9RHOB</name>
<evidence type="ECO:0000256" key="1">
    <source>
        <dbReference type="SAM" id="Phobius"/>
    </source>
</evidence>
<protein>
    <submittedName>
        <fullName evidence="2">Hemolysin XhlA</fullName>
    </submittedName>
</protein>
<dbReference type="OrthoDB" id="7652337at2"/>
<dbReference type="AlphaFoldDB" id="A0A1Y5RFH5"/>
<keyword evidence="3" id="KW-1185">Reference proteome</keyword>
<accession>A0A1Y5RFH5</accession>
<feature type="transmembrane region" description="Helical" evidence="1">
    <location>
        <begin position="43"/>
        <end position="66"/>
    </location>
</feature>
<evidence type="ECO:0000313" key="2">
    <source>
        <dbReference type="EMBL" id="SLN16344.1"/>
    </source>
</evidence>
<reference evidence="2 3" key="1">
    <citation type="submission" date="2017-03" db="EMBL/GenBank/DDBJ databases">
        <authorList>
            <person name="Afonso C.L."/>
            <person name="Miller P.J."/>
            <person name="Scott M.A."/>
            <person name="Spackman E."/>
            <person name="Goraichik I."/>
            <person name="Dimitrov K.M."/>
            <person name="Suarez D.L."/>
            <person name="Swayne D.E."/>
        </authorList>
    </citation>
    <scope>NUCLEOTIDE SEQUENCE [LARGE SCALE GENOMIC DNA]</scope>
    <source>
        <strain evidence="2 3">CECT 7023</strain>
    </source>
</reference>
<dbReference type="EMBL" id="FWFZ01000001">
    <property type="protein sequence ID" value="SLN16344.1"/>
    <property type="molecule type" value="Genomic_DNA"/>
</dbReference>
<proteinExistence type="predicted"/>
<keyword evidence="1" id="KW-0812">Transmembrane</keyword>
<organism evidence="2 3">
    <name type="scientific">Roseisalinus antarcticus</name>
    <dbReference type="NCBI Taxonomy" id="254357"/>
    <lineage>
        <taxon>Bacteria</taxon>
        <taxon>Pseudomonadati</taxon>
        <taxon>Pseudomonadota</taxon>
        <taxon>Alphaproteobacteria</taxon>
        <taxon>Rhodobacterales</taxon>
        <taxon>Roseobacteraceae</taxon>
        <taxon>Roseisalinus</taxon>
    </lineage>
</organism>
<gene>
    <name evidence="2" type="ORF">ROA7023_00278</name>
</gene>
<dbReference type="Proteomes" id="UP000193900">
    <property type="component" value="Unassembled WGS sequence"/>
</dbReference>
<keyword evidence="1" id="KW-1133">Transmembrane helix</keyword>